<comment type="caution">
    <text evidence="1">The sequence shown here is derived from an EMBL/GenBank/DDBJ whole genome shotgun (WGS) entry which is preliminary data.</text>
</comment>
<keyword evidence="2" id="KW-1185">Reference proteome</keyword>
<accession>A0A1V4KCH5</accession>
<sequence length="76" mass="8575">MCFALCSVGSHSAGRCGETTKLVRHHGRHRLRPAKILEGLSCFACYNKCCKKMHRLCVSRQQISRLESLLKTNDQA</sequence>
<organism evidence="1 2">
    <name type="scientific">Patagioenas fasciata monilis</name>
    <dbReference type="NCBI Taxonomy" id="372326"/>
    <lineage>
        <taxon>Eukaryota</taxon>
        <taxon>Metazoa</taxon>
        <taxon>Chordata</taxon>
        <taxon>Craniata</taxon>
        <taxon>Vertebrata</taxon>
        <taxon>Euteleostomi</taxon>
        <taxon>Archelosauria</taxon>
        <taxon>Archosauria</taxon>
        <taxon>Dinosauria</taxon>
        <taxon>Saurischia</taxon>
        <taxon>Theropoda</taxon>
        <taxon>Coelurosauria</taxon>
        <taxon>Aves</taxon>
        <taxon>Neognathae</taxon>
        <taxon>Neoaves</taxon>
        <taxon>Columbimorphae</taxon>
        <taxon>Columbiformes</taxon>
        <taxon>Columbidae</taxon>
        <taxon>Patagioenas</taxon>
    </lineage>
</organism>
<evidence type="ECO:0000313" key="1">
    <source>
        <dbReference type="EMBL" id="OPJ81577.1"/>
    </source>
</evidence>
<reference evidence="1 2" key="1">
    <citation type="submission" date="2016-02" db="EMBL/GenBank/DDBJ databases">
        <title>Band-tailed pigeon sequencing and assembly.</title>
        <authorList>
            <person name="Soares A.E."/>
            <person name="Novak B.J."/>
            <person name="Rice E.S."/>
            <person name="O'Connell B."/>
            <person name="Chang D."/>
            <person name="Weber S."/>
            <person name="Shapiro B."/>
        </authorList>
    </citation>
    <scope>NUCLEOTIDE SEQUENCE [LARGE SCALE GENOMIC DNA]</scope>
    <source>
        <strain evidence="1">BTP2013</strain>
        <tissue evidence="1">Blood</tissue>
    </source>
</reference>
<evidence type="ECO:0000313" key="2">
    <source>
        <dbReference type="Proteomes" id="UP000190648"/>
    </source>
</evidence>
<protein>
    <submittedName>
        <fullName evidence="1">Uncharacterized protein</fullName>
    </submittedName>
</protein>
<gene>
    <name evidence="1" type="ORF">AV530_009994</name>
</gene>
<proteinExistence type="predicted"/>
<dbReference type="Proteomes" id="UP000190648">
    <property type="component" value="Unassembled WGS sequence"/>
</dbReference>
<dbReference type="AlphaFoldDB" id="A0A1V4KCH5"/>
<dbReference type="EMBL" id="LSYS01003973">
    <property type="protein sequence ID" value="OPJ81577.1"/>
    <property type="molecule type" value="Genomic_DNA"/>
</dbReference>
<name>A0A1V4KCH5_PATFA</name>